<dbReference type="InterPro" id="IPR012334">
    <property type="entry name" value="Pectin_lyas_fold"/>
</dbReference>
<dbReference type="EMBL" id="FOLL01000015">
    <property type="protein sequence ID" value="SFC58937.1"/>
    <property type="molecule type" value="Genomic_DNA"/>
</dbReference>
<evidence type="ECO:0000313" key="2">
    <source>
        <dbReference type="Proteomes" id="UP000199577"/>
    </source>
</evidence>
<gene>
    <name evidence="1" type="ORF">SAMN05421747_11596</name>
</gene>
<dbReference type="OrthoDB" id="9763537at2"/>
<protein>
    <submittedName>
        <fullName evidence="1">Right handed beta helix region</fullName>
    </submittedName>
</protein>
<organism evidence="1 2">
    <name type="scientific">Parapedobacter composti</name>
    <dbReference type="NCBI Taxonomy" id="623281"/>
    <lineage>
        <taxon>Bacteria</taxon>
        <taxon>Pseudomonadati</taxon>
        <taxon>Bacteroidota</taxon>
        <taxon>Sphingobacteriia</taxon>
        <taxon>Sphingobacteriales</taxon>
        <taxon>Sphingobacteriaceae</taxon>
        <taxon>Parapedobacter</taxon>
    </lineage>
</organism>
<evidence type="ECO:0000313" key="1">
    <source>
        <dbReference type="EMBL" id="SFC58937.1"/>
    </source>
</evidence>
<name>A0A1I1KDS5_9SPHI</name>
<reference evidence="1 2" key="1">
    <citation type="submission" date="2016-10" db="EMBL/GenBank/DDBJ databases">
        <authorList>
            <person name="de Groot N.N."/>
        </authorList>
    </citation>
    <scope>NUCLEOTIDE SEQUENCE [LARGE SCALE GENOMIC DNA]</scope>
    <source>
        <strain evidence="1 2">DSM 22900</strain>
    </source>
</reference>
<dbReference type="Gene3D" id="2.160.20.10">
    <property type="entry name" value="Single-stranded right-handed beta-helix, Pectin lyase-like"/>
    <property type="match status" value="1"/>
</dbReference>
<proteinExistence type="predicted"/>
<dbReference type="InterPro" id="IPR011050">
    <property type="entry name" value="Pectin_lyase_fold/virulence"/>
</dbReference>
<sequence>MFDIPGAAILMNGNDHVLEYNYIHDVAKEVNDLGAIYYGRDPSERGIVVRYNVIADIPHRFLTAGIYHDDGACGLTAYSNILVNAGQRAVLMGGGSDNKYYNNLFIGSEAGIFIDDRLRA</sequence>
<dbReference type="Proteomes" id="UP000199577">
    <property type="component" value="Unassembled WGS sequence"/>
</dbReference>
<keyword evidence="2" id="KW-1185">Reference proteome</keyword>
<dbReference type="AlphaFoldDB" id="A0A1I1KDS5"/>
<dbReference type="RefSeq" id="WP_090974404.1">
    <property type="nucleotide sequence ID" value="NZ_FOLL01000015.1"/>
</dbReference>
<dbReference type="PANTHER" id="PTHR36453:SF1">
    <property type="entry name" value="RIGHT HANDED BETA HELIX DOMAIN-CONTAINING PROTEIN"/>
    <property type="match status" value="1"/>
</dbReference>
<accession>A0A1I1KDS5</accession>
<dbReference type="PANTHER" id="PTHR36453">
    <property type="entry name" value="SECRETED PROTEIN-RELATED"/>
    <property type="match status" value="1"/>
</dbReference>
<dbReference type="SUPFAM" id="SSF51126">
    <property type="entry name" value="Pectin lyase-like"/>
    <property type="match status" value="1"/>
</dbReference>
<dbReference type="STRING" id="623281.SAMN05421747_11596"/>